<evidence type="ECO:0000313" key="2">
    <source>
        <dbReference type="Proteomes" id="UP000008367"/>
    </source>
</evidence>
<comment type="caution">
    <text evidence="1">The sequence shown here is derived from an EMBL/GenBank/DDBJ whole genome shotgun (WGS) entry which is preliminary data.</text>
</comment>
<name>A0A454CQG0_VIBHA</name>
<sequence>MSKLFIPLNRWN</sequence>
<reference evidence="1 2" key="1">
    <citation type="submission" date="2012-10" db="EMBL/GenBank/DDBJ databases">
        <title>Genome sequence of Vibrio Cholerae HENC-02.</title>
        <authorList>
            <person name="Eppinger M."/>
            <person name="Hasan N.A."/>
            <person name="Sengamalay N."/>
            <person name="Hine E."/>
            <person name="Su Q."/>
            <person name="Daugherty S.C."/>
            <person name="Young S."/>
            <person name="Sadzewicz L."/>
            <person name="Tallon L."/>
            <person name="Cebula T.A."/>
            <person name="Ravel J."/>
            <person name="Colwell R.R."/>
        </authorList>
    </citation>
    <scope>NUCLEOTIDE SEQUENCE [LARGE SCALE GENOMIC DNA]</scope>
    <source>
        <strain evidence="1 2">HENC-02</strain>
    </source>
</reference>
<protein>
    <submittedName>
        <fullName evidence="1">Protein tdcF</fullName>
    </submittedName>
</protein>
<evidence type="ECO:0000313" key="1">
    <source>
        <dbReference type="EMBL" id="EKM28628.1"/>
    </source>
</evidence>
<dbReference type="EMBL" id="AJSR01002452">
    <property type="protein sequence ID" value="EKM28628.1"/>
    <property type="molecule type" value="Genomic_DNA"/>
</dbReference>
<gene>
    <name evidence="1" type="primary">tdcF</name>
    <name evidence="1" type="ORF">VCHENC02_5496A</name>
</gene>
<feature type="non-terminal residue" evidence="1">
    <location>
        <position position="12"/>
    </location>
</feature>
<accession>A0A454CQG0</accession>
<proteinExistence type="predicted"/>
<dbReference type="Proteomes" id="UP000008367">
    <property type="component" value="Unassembled WGS sequence"/>
</dbReference>
<organism evidence="1 2">
    <name type="scientific">Vibrio harveyi</name>
    <name type="common">Beneckea harveyi</name>
    <dbReference type="NCBI Taxonomy" id="669"/>
    <lineage>
        <taxon>Bacteria</taxon>
        <taxon>Pseudomonadati</taxon>
        <taxon>Pseudomonadota</taxon>
        <taxon>Gammaproteobacteria</taxon>
        <taxon>Vibrionales</taxon>
        <taxon>Vibrionaceae</taxon>
        <taxon>Vibrio</taxon>
    </lineage>
</organism>